<evidence type="ECO:0000313" key="1">
    <source>
        <dbReference type="EMBL" id="GAA3538992.1"/>
    </source>
</evidence>
<proteinExistence type="predicted"/>
<organism evidence="1 2">
    <name type="scientific">Nocardioides daeguensis</name>
    <dbReference type="NCBI Taxonomy" id="908359"/>
    <lineage>
        <taxon>Bacteria</taxon>
        <taxon>Bacillati</taxon>
        <taxon>Actinomycetota</taxon>
        <taxon>Actinomycetes</taxon>
        <taxon>Propionibacteriales</taxon>
        <taxon>Nocardioidaceae</taxon>
        <taxon>Nocardioides</taxon>
    </lineage>
</organism>
<protein>
    <recommendedName>
        <fullName evidence="3">HNH endonuclease</fullName>
    </recommendedName>
</protein>
<dbReference type="Proteomes" id="UP001500301">
    <property type="component" value="Unassembled WGS sequence"/>
</dbReference>
<comment type="caution">
    <text evidence="1">The sequence shown here is derived from an EMBL/GenBank/DDBJ whole genome shotgun (WGS) entry which is preliminary data.</text>
</comment>
<evidence type="ECO:0008006" key="3">
    <source>
        <dbReference type="Google" id="ProtNLM"/>
    </source>
</evidence>
<accession>A0ABP6VSC9</accession>
<keyword evidence="2" id="KW-1185">Reference proteome</keyword>
<evidence type="ECO:0000313" key="2">
    <source>
        <dbReference type="Proteomes" id="UP001500301"/>
    </source>
</evidence>
<dbReference type="RefSeq" id="WP_218235350.1">
    <property type="nucleotide sequence ID" value="NZ_BAABBB010000015.1"/>
</dbReference>
<dbReference type="EMBL" id="BAABBB010000015">
    <property type="protein sequence ID" value="GAA3538992.1"/>
    <property type="molecule type" value="Genomic_DNA"/>
</dbReference>
<gene>
    <name evidence="1" type="ORF">GCM10022263_28150</name>
</gene>
<name>A0ABP6VSC9_9ACTN</name>
<sequence length="269" mass="29345">MGGKMGRSYSDRDLKLLFGKSGMFCAFPACRTRLLAPGTDVDDEAVLGHIAHIVAHADAGPRADATFPATERDHYPNLVLLCRNHHGLVDAQDSTYTVEQMRGWKDELEAWVEERLTEGMRGIQFAELEIVCRALVTGTAMASSAMSAVPPQEKMAHNELTAASSHRMTLGLMQAPQVAAYLQEMATRVDTGFPQRLRQGFVAEYERLHAEGLRGDALFFALGDFAFEAAVSADANSSDRFDVRAAALAVLCHLFEVCDVFEAPAHVAS</sequence>
<dbReference type="InterPro" id="IPR003615">
    <property type="entry name" value="HNH_nuc"/>
</dbReference>
<reference evidence="2" key="1">
    <citation type="journal article" date="2019" name="Int. J. Syst. Evol. Microbiol.">
        <title>The Global Catalogue of Microorganisms (GCM) 10K type strain sequencing project: providing services to taxonomists for standard genome sequencing and annotation.</title>
        <authorList>
            <consortium name="The Broad Institute Genomics Platform"/>
            <consortium name="The Broad Institute Genome Sequencing Center for Infectious Disease"/>
            <person name="Wu L."/>
            <person name="Ma J."/>
        </authorList>
    </citation>
    <scope>NUCLEOTIDE SEQUENCE [LARGE SCALE GENOMIC DNA]</scope>
    <source>
        <strain evidence="2">JCM 17460</strain>
    </source>
</reference>
<dbReference type="CDD" id="cd00085">
    <property type="entry name" value="HNHc"/>
    <property type="match status" value="1"/>
</dbReference>